<organism evidence="1 2">
    <name type="scientific">Catenulispora pinistramenti</name>
    <dbReference type="NCBI Taxonomy" id="2705254"/>
    <lineage>
        <taxon>Bacteria</taxon>
        <taxon>Bacillati</taxon>
        <taxon>Actinomycetota</taxon>
        <taxon>Actinomycetes</taxon>
        <taxon>Catenulisporales</taxon>
        <taxon>Catenulisporaceae</taxon>
        <taxon>Catenulispora</taxon>
    </lineage>
</organism>
<dbReference type="Proteomes" id="UP000730482">
    <property type="component" value="Unassembled WGS sequence"/>
</dbReference>
<dbReference type="InterPro" id="IPR016181">
    <property type="entry name" value="Acyl_CoA_acyltransferase"/>
</dbReference>
<dbReference type="RefSeq" id="WP_212014555.1">
    <property type="nucleotide sequence ID" value="NZ_JAAFYZ010000118.1"/>
</dbReference>
<dbReference type="EMBL" id="JAAFYZ010000118">
    <property type="protein sequence ID" value="MBS2550871.1"/>
    <property type="molecule type" value="Genomic_DNA"/>
</dbReference>
<accession>A0ABS5KXS6</accession>
<gene>
    <name evidence="1" type="ORF">KGQ19_28760</name>
</gene>
<keyword evidence="2" id="KW-1185">Reference proteome</keyword>
<sequence>MLGFAGEDGLVVRGCDGESRTGFALFFRMGVSLRALCAGFEEFEDRLSSCFECLYHAPIEWACAQGIDEIDYEIGSVTAKAERGRAIFPVSTWWQPGATAGGRTH</sequence>
<evidence type="ECO:0000313" key="2">
    <source>
        <dbReference type="Proteomes" id="UP000730482"/>
    </source>
</evidence>
<reference evidence="1 2" key="1">
    <citation type="submission" date="2020-02" db="EMBL/GenBank/DDBJ databases">
        <title>Acidophilic actinobacteria isolated from forest soil.</title>
        <authorList>
            <person name="Golinska P."/>
        </authorList>
    </citation>
    <scope>NUCLEOTIDE SEQUENCE [LARGE SCALE GENOMIC DNA]</scope>
    <source>
        <strain evidence="1 2">NL8</strain>
    </source>
</reference>
<proteinExistence type="predicted"/>
<dbReference type="SUPFAM" id="SSF55729">
    <property type="entry name" value="Acyl-CoA N-acyltransferases (Nat)"/>
    <property type="match status" value="1"/>
</dbReference>
<evidence type="ECO:0000313" key="1">
    <source>
        <dbReference type="EMBL" id="MBS2550871.1"/>
    </source>
</evidence>
<name>A0ABS5KXS6_9ACTN</name>
<protein>
    <submittedName>
        <fullName evidence="1">Uncharacterized protein</fullName>
    </submittedName>
</protein>
<comment type="caution">
    <text evidence="1">The sequence shown here is derived from an EMBL/GenBank/DDBJ whole genome shotgun (WGS) entry which is preliminary data.</text>
</comment>